<evidence type="ECO:0000256" key="4">
    <source>
        <dbReference type="ARBA" id="ARBA00023136"/>
    </source>
</evidence>
<name>A0AAD7STZ5_9TELE</name>
<dbReference type="PANTHER" id="PTHR24064">
    <property type="entry name" value="SOLUTE CARRIER FAMILY 22 MEMBER"/>
    <property type="match status" value="1"/>
</dbReference>
<proteinExistence type="predicted"/>
<reference evidence="6" key="1">
    <citation type="journal article" date="2023" name="Science">
        <title>Genome structures resolve the early diversification of teleost fishes.</title>
        <authorList>
            <person name="Parey E."/>
            <person name="Louis A."/>
            <person name="Montfort J."/>
            <person name="Bouchez O."/>
            <person name="Roques C."/>
            <person name="Iampietro C."/>
            <person name="Lluch J."/>
            <person name="Castinel A."/>
            <person name="Donnadieu C."/>
            <person name="Desvignes T."/>
            <person name="Floi Bucao C."/>
            <person name="Jouanno E."/>
            <person name="Wen M."/>
            <person name="Mejri S."/>
            <person name="Dirks R."/>
            <person name="Jansen H."/>
            <person name="Henkel C."/>
            <person name="Chen W.J."/>
            <person name="Zahm M."/>
            <person name="Cabau C."/>
            <person name="Klopp C."/>
            <person name="Thompson A.W."/>
            <person name="Robinson-Rechavi M."/>
            <person name="Braasch I."/>
            <person name="Lecointre G."/>
            <person name="Bobe J."/>
            <person name="Postlethwait J.H."/>
            <person name="Berthelot C."/>
            <person name="Roest Crollius H."/>
            <person name="Guiguen Y."/>
        </authorList>
    </citation>
    <scope>NUCLEOTIDE SEQUENCE</scope>
    <source>
        <strain evidence="6">NC1722</strain>
    </source>
</reference>
<dbReference type="GO" id="GO:0016020">
    <property type="term" value="C:membrane"/>
    <property type="evidence" value="ECO:0007669"/>
    <property type="project" value="UniProtKB-SubCell"/>
</dbReference>
<feature type="transmembrane region" description="Helical" evidence="5">
    <location>
        <begin position="46"/>
        <end position="65"/>
    </location>
</feature>
<keyword evidence="7" id="KW-1185">Reference proteome</keyword>
<feature type="transmembrane region" description="Helical" evidence="5">
    <location>
        <begin position="17"/>
        <end position="39"/>
    </location>
</feature>
<comment type="caution">
    <text evidence="6">The sequence shown here is derived from an EMBL/GenBank/DDBJ whole genome shotgun (WGS) entry which is preliminary data.</text>
</comment>
<keyword evidence="4 5" id="KW-0472">Membrane</keyword>
<dbReference type="SUPFAM" id="SSF103473">
    <property type="entry name" value="MFS general substrate transporter"/>
    <property type="match status" value="1"/>
</dbReference>
<organism evidence="6 7">
    <name type="scientific">Aldrovandia affinis</name>
    <dbReference type="NCBI Taxonomy" id="143900"/>
    <lineage>
        <taxon>Eukaryota</taxon>
        <taxon>Metazoa</taxon>
        <taxon>Chordata</taxon>
        <taxon>Craniata</taxon>
        <taxon>Vertebrata</taxon>
        <taxon>Euteleostomi</taxon>
        <taxon>Actinopterygii</taxon>
        <taxon>Neopterygii</taxon>
        <taxon>Teleostei</taxon>
        <taxon>Notacanthiformes</taxon>
        <taxon>Halosauridae</taxon>
        <taxon>Aldrovandia</taxon>
    </lineage>
</organism>
<protein>
    <recommendedName>
        <fullName evidence="8">Major facilitator superfamily (MFS) profile domain-containing protein</fullName>
    </recommendedName>
</protein>
<sequence length="137" mass="14751">MGYISLSLNTSSLHGNPYLNCFISAAIEIPAYIVSWLSLQYLPRRLCSSASMLLGGGVLFFIPLVPSSLPIISILLEMVGKFGMTTATSLIFVYTGELYPTIIRNTAVGSCTMVSRVGGAIAPYFIHLGKGMQRPLV</sequence>
<evidence type="ECO:0000256" key="3">
    <source>
        <dbReference type="ARBA" id="ARBA00022989"/>
    </source>
</evidence>
<evidence type="ECO:0000256" key="2">
    <source>
        <dbReference type="ARBA" id="ARBA00022692"/>
    </source>
</evidence>
<feature type="transmembrane region" description="Helical" evidence="5">
    <location>
        <begin position="71"/>
        <end position="94"/>
    </location>
</feature>
<evidence type="ECO:0000256" key="5">
    <source>
        <dbReference type="SAM" id="Phobius"/>
    </source>
</evidence>
<dbReference type="InterPro" id="IPR036259">
    <property type="entry name" value="MFS_trans_sf"/>
</dbReference>
<evidence type="ECO:0008006" key="8">
    <source>
        <dbReference type="Google" id="ProtNLM"/>
    </source>
</evidence>
<accession>A0AAD7STZ5</accession>
<gene>
    <name evidence="6" type="ORF">AAFF_G00245880</name>
</gene>
<dbReference type="AlphaFoldDB" id="A0AAD7STZ5"/>
<keyword evidence="3 5" id="KW-1133">Transmembrane helix</keyword>
<comment type="subcellular location">
    <subcellularLocation>
        <location evidence="1">Membrane</location>
        <topology evidence="1">Multi-pass membrane protein</topology>
    </subcellularLocation>
</comment>
<dbReference type="Gene3D" id="1.20.1250.20">
    <property type="entry name" value="MFS general substrate transporter like domains"/>
    <property type="match status" value="1"/>
</dbReference>
<evidence type="ECO:0000313" key="6">
    <source>
        <dbReference type="EMBL" id="KAJ8408770.1"/>
    </source>
</evidence>
<evidence type="ECO:0000256" key="1">
    <source>
        <dbReference type="ARBA" id="ARBA00004141"/>
    </source>
</evidence>
<keyword evidence="2 5" id="KW-0812">Transmembrane</keyword>
<dbReference type="Proteomes" id="UP001221898">
    <property type="component" value="Unassembled WGS sequence"/>
</dbReference>
<evidence type="ECO:0000313" key="7">
    <source>
        <dbReference type="Proteomes" id="UP001221898"/>
    </source>
</evidence>
<dbReference type="EMBL" id="JAINUG010000033">
    <property type="protein sequence ID" value="KAJ8408770.1"/>
    <property type="molecule type" value="Genomic_DNA"/>
</dbReference>